<evidence type="ECO:0000313" key="1">
    <source>
        <dbReference type="EMBL" id="RFM28550.1"/>
    </source>
</evidence>
<dbReference type="EMBL" id="QTJU01000002">
    <property type="protein sequence ID" value="RFM28550.1"/>
    <property type="molecule type" value="Genomic_DNA"/>
</dbReference>
<protein>
    <submittedName>
        <fullName evidence="1">Uncharacterized protein</fullName>
    </submittedName>
</protein>
<dbReference type="Proteomes" id="UP000261284">
    <property type="component" value="Unassembled WGS sequence"/>
</dbReference>
<reference evidence="1 2" key="1">
    <citation type="submission" date="2018-08" db="EMBL/GenBank/DDBJ databases">
        <title>Chitinophagaceae sp. K23C18032701, a novel bacterium isolated from forest soil.</title>
        <authorList>
            <person name="Wang C."/>
        </authorList>
    </citation>
    <scope>NUCLEOTIDE SEQUENCE [LARGE SCALE GENOMIC DNA]</scope>
    <source>
        <strain evidence="1 2">K23C18032701</strain>
    </source>
</reference>
<keyword evidence="2" id="KW-1185">Reference proteome</keyword>
<organism evidence="1 2">
    <name type="scientific">Deminuibacter soli</name>
    <dbReference type="NCBI Taxonomy" id="2291815"/>
    <lineage>
        <taxon>Bacteria</taxon>
        <taxon>Pseudomonadati</taxon>
        <taxon>Bacteroidota</taxon>
        <taxon>Chitinophagia</taxon>
        <taxon>Chitinophagales</taxon>
        <taxon>Chitinophagaceae</taxon>
        <taxon>Deminuibacter</taxon>
    </lineage>
</organism>
<sequence length="197" mass="22908">MATRVQIDFDNTYDIQPLSDDLRISMFTSELQDGSSLPLRIEISSEPHALLESVYNLAFGPLNARNQIDDMVEITHKDYSKTFSSILLAGLAYLSDHPDQYLGIDGSNNLRAYYYYRMLQRNFNYLNEFFEMRGLKYYVRISRFGKHQYENPFDFDDVIPSMSPIEKGHVPALMFNYFTFKVRNAAGSIVDFSQKLK</sequence>
<gene>
    <name evidence="1" type="ORF">DXN05_07035</name>
</gene>
<evidence type="ECO:0000313" key="2">
    <source>
        <dbReference type="Proteomes" id="UP000261284"/>
    </source>
</evidence>
<dbReference type="InterPro" id="IPR053865">
    <property type="entry name" value="DUF6934"/>
</dbReference>
<proteinExistence type="predicted"/>
<dbReference type="OrthoDB" id="1341042at2"/>
<dbReference type="RefSeq" id="WP_116846540.1">
    <property type="nucleotide sequence ID" value="NZ_QTJU01000002.1"/>
</dbReference>
<dbReference type="AlphaFoldDB" id="A0A3E1NKT7"/>
<comment type="caution">
    <text evidence="1">The sequence shown here is derived from an EMBL/GenBank/DDBJ whole genome shotgun (WGS) entry which is preliminary data.</text>
</comment>
<name>A0A3E1NKT7_9BACT</name>
<accession>A0A3E1NKT7</accession>
<dbReference type="Pfam" id="PF22028">
    <property type="entry name" value="DUF6934"/>
    <property type="match status" value="1"/>
</dbReference>